<evidence type="ECO:0000313" key="1">
    <source>
        <dbReference type="EMBL" id="KAG1363785.1"/>
    </source>
</evidence>
<organism evidence="1 2">
    <name type="scientific">Cocos nucifera</name>
    <name type="common">Coconut palm</name>
    <dbReference type="NCBI Taxonomy" id="13894"/>
    <lineage>
        <taxon>Eukaryota</taxon>
        <taxon>Viridiplantae</taxon>
        <taxon>Streptophyta</taxon>
        <taxon>Embryophyta</taxon>
        <taxon>Tracheophyta</taxon>
        <taxon>Spermatophyta</taxon>
        <taxon>Magnoliopsida</taxon>
        <taxon>Liliopsida</taxon>
        <taxon>Arecaceae</taxon>
        <taxon>Arecoideae</taxon>
        <taxon>Cocoseae</taxon>
        <taxon>Attaleinae</taxon>
        <taxon>Cocos</taxon>
    </lineage>
</organism>
<evidence type="ECO:0000313" key="2">
    <source>
        <dbReference type="Proteomes" id="UP000797356"/>
    </source>
</evidence>
<accession>A0A8K0N9Z6</accession>
<reference evidence="1" key="2">
    <citation type="submission" date="2019-07" db="EMBL/GenBank/DDBJ databases">
        <authorList>
            <person name="Yang Y."/>
            <person name="Bocs S."/>
            <person name="Baudouin L."/>
        </authorList>
    </citation>
    <scope>NUCLEOTIDE SEQUENCE</scope>
    <source>
        <tissue evidence="1">Spear leaf of Hainan Tall coconut</tissue>
    </source>
</reference>
<proteinExistence type="predicted"/>
<name>A0A8K0N9Z6_COCNU</name>
<gene>
    <name evidence="1" type="ORF">COCNU_11G006120</name>
</gene>
<comment type="caution">
    <text evidence="1">The sequence shown here is derived from an EMBL/GenBank/DDBJ whole genome shotgun (WGS) entry which is preliminary data.</text>
</comment>
<dbReference type="AlphaFoldDB" id="A0A8K0N9Z6"/>
<keyword evidence="2" id="KW-1185">Reference proteome</keyword>
<dbReference type="Proteomes" id="UP000797356">
    <property type="component" value="Chromosome 11"/>
</dbReference>
<dbReference type="EMBL" id="CM017882">
    <property type="protein sequence ID" value="KAG1363785.1"/>
    <property type="molecule type" value="Genomic_DNA"/>
</dbReference>
<sequence length="134" mass="15161">MHQTSPVDPRSLVRHHNIHLDTILSPLACSLITVSESFKTHPGLPVTNPYPIKKCIEVQPPNGHEPSSKLSLVCPSSIATITIPCHSFPLRLEPSMILFSPQTEQLFAFRVPLVKWRGLWRIKSSRPEAQRWII</sequence>
<protein>
    <submittedName>
        <fullName evidence="1">Uncharacterized protein</fullName>
    </submittedName>
</protein>
<reference evidence="1" key="1">
    <citation type="journal article" date="2017" name="Gigascience">
        <title>The genome draft of coconut (Cocos nucifera).</title>
        <authorList>
            <person name="Xiao Y."/>
            <person name="Xu P."/>
            <person name="Fan H."/>
            <person name="Baudouin L."/>
            <person name="Xia W."/>
            <person name="Bocs S."/>
            <person name="Xu J."/>
            <person name="Li Q."/>
            <person name="Guo A."/>
            <person name="Zhou L."/>
            <person name="Li J."/>
            <person name="Wu Y."/>
            <person name="Ma Z."/>
            <person name="Armero A."/>
            <person name="Issali A.E."/>
            <person name="Liu N."/>
            <person name="Peng M."/>
            <person name="Yang Y."/>
        </authorList>
    </citation>
    <scope>NUCLEOTIDE SEQUENCE</scope>
    <source>
        <tissue evidence="1">Spear leaf of Hainan Tall coconut</tissue>
    </source>
</reference>